<gene>
    <name evidence="1" type="ORF">LCGC14_1489360</name>
</gene>
<reference evidence="1" key="1">
    <citation type="journal article" date="2015" name="Nature">
        <title>Complex archaea that bridge the gap between prokaryotes and eukaryotes.</title>
        <authorList>
            <person name="Spang A."/>
            <person name="Saw J.H."/>
            <person name="Jorgensen S.L."/>
            <person name="Zaremba-Niedzwiedzka K."/>
            <person name="Martijn J."/>
            <person name="Lind A.E."/>
            <person name="van Eijk R."/>
            <person name="Schleper C."/>
            <person name="Guy L."/>
            <person name="Ettema T.J."/>
        </authorList>
    </citation>
    <scope>NUCLEOTIDE SEQUENCE</scope>
</reference>
<accession>A0A0F9J771</accession>
<protein>
    <submittedName>
        <fullName evidence="1">Uncharacterized protein</fullName>
    </submittedName>
</protein>
<name>A0A0F9J771_9ZZZZ</name>
<sequence>MIKMEKTNFIEKESVEEANTVSLEEYTFVRFSETRQKYIFKIRQGRKCL</sequence>
<organism evidence="1">
    <name type="scientific">marine sediment metagenome</name>
    <dbReference type="NCBI Taxonomy" id="412755"/>
    <lineage>
        <taxon>unclassified sequences</taxon>
        <taxon>metagenomes</taxon>
        <taxon>ecological metagenomes</taxon>
    </lineage>
</organism>
<evidence type="ECO:0000313" key="1">
    <source>
        <dbReference type="EMBL" id="KKM65629.1"/>
    </source>
</evidence>
<proteinExistence type="predicted"/>
<dbReference type="AlphaFoldDB" id="A0A0F9J771"/>
<comment type="caution">
    <text evidence="1">The sequence shown here is derived from an EMBL/GenBank/DDBJ whole genome shotgun (WGS) entry which is preliminary data.</text>
</comment>
<dbReference type="EMBL" id="LAZR01010692">
    <property type="protein sequence ID" value="KKM65629.1"/>
    <property type="molecule type" value="Genomic_DNA"/>
</dbReference>